<dbReference type="GO" id="GO:0008270">
    <property type="term" value="F:zinc ion binding"/>
    <property type="evidence" value="ECO:0007669"/>
    <property type="project" value="UniProtKB-KW"/>
</dbReference>
<evidence type="ECO:0000256" key="2">
    <source>
        <dbReference type="ARBA" id="ARBA00022771"/>
    </source>
</evidence>
<dbReference type="InterPro" id="IPR000571">
    <property type="entry name" value="Znf_CCCH"/>
</dbReference>
<dbReference type="EMBL" id="ML977321">
    <property type="protein sequence ID" value="KAF2116169.1"/>
    <property type="molecule type" value="Genomic_DNA"/>
</dbReference>
<sequence>MKKGACDTESFRIQTQEAQTSYAMVLIDAHTHMFQDEFVQAKSGGGSQAARRLLEHVTQLLKERELDPGPWQICVDIFADLKGLSNGLHKLKLSGPECRGLAPFFTDFSASHNFFNFVDVGHEASVPQKIKAKFEMVLENHAYKHIFFCACCRPEYISMLEQYPLENSKITVIAGADTNCKIATELRRTEDVWPQVFRKGITLPEFQALCKTTGVRQFLGPSEDMRQTLIPGSHSNRSPLIRSNIAMLPTNHQAWGVIKVNEHGHRLDDRLQLPSAENRAHYNNNISKKKPCNHFYLTGRCDAGNECRFYHPKKPPHPDDIAMIKYIMMTLPCGKRGECRVADCYNGHHCQKTQCKNPLKCKMPCSMHGVDTRIAHVVEAVEVADQGSATTTHTTKSHATSNSSQHHWANSRLRTTGSWISTGHKSNIQTMEDTRLTRPLIRPFTQKVITKVPEVNGADSKMKSTTEPGVEPLIDV</sequence>
<reference evidence="7" key="1">
    <citation type="journal article" date="2020" name="Stud. Mycol.">
        <title>101 Dothideomycetes genomes: a test case for predicting lifestyles and emergence of pathogens.</title>
        <authorList>
            <person name="Haridas S."/>
            <person name="Albert R."/>
            <person name="Binder M."/>
            <person name="Bloem J."/>
            <person name="Labutti K."/>
            <person name="Salamov A."/>
            <person name="Andreopoulos B."/>
            <person name="Baker S."/>
            <person name="Barry K."/>
            <person name="Bills G."/>
            <person name="Bluhm B."/>
            <person name="Cannon C."/>
            <person name="Castanera R."/>
            <person name="Culley D."/>
            <person name="Daum C."/>
            <person name="Ezra D."/>
            <person name="Gonzalez J."/>
            <person name="Henrissat B."/>
            <person name="Kuo A."/>
            <person name="Liang C."/>
            <person name="Lipzen A."/>
            <person name="Lutzoni F."/>
            <person name="Magnuson J."/>
            <person name="Mondo S."/>
            <person name="Nolan M."/>
            <person name="Ohm R."/>
            <person name="Pangilinan J."/>
            <person name="Park H.-J."/>
            <person name="Ramirez L."/>
            <person name="Alfaro M."/>
            <person name="Sun H."/>
            <person name="Tritt A."/>
            <person name="Yoshinaga Y."/>
            <person name="Zwiers L.-H."/>
            <person name="Turgeon B."/>
            <person name="Goodwin S."/>
            <person name="Spatafora J."/>
            <person name="Crous P."/>
            <person name="Grigoriev I."/>
        </authorList>
    </citation>
    <scope>NUCLEOTIDE SEQUENCE</scope>
    <source>
        <strain evidence="7">CBS 627.86</strain>
    </source>
</reference>
<feature type="region of interest" description="Disordered" evidence="5">
    <location>
        <begin position="387"/>
        <end position="409"/>
    </location>
</feature>
<keyword evidence="2 4" id="KW-0863">Zinc-finger</keyword>
<dbReference type="PANTHER" id="PTHR37543">
    <property type="entry name" value="CCCH ZINC FINGER DNA BINDING PROTEIN (AFU_ORTHOLOGUE AFUA_5G12760)"/>
    <property type="match status" value="1"/>
</dbReference>
<name>A0A6A5Z9H1_9PLEO</name>
<dbReference type="Pfam" id="PF25543">
    <property type="entry name" value="zf-CCCH_tandem"/>
    <property type="match status" value="1"/>
</dbReference>
<organism evidence="7 8">
    <name type="scientific">Lophiotrema nucula</name>
    <dbReference type="NCBI Taxonomy" id="690887"/>
    <lineage>
        <taxon>Eukaryota</taxon>
        <taxon>Fungi</taxon>
        <taxon>Dikarya</taxon>
        <taxon>Ascomycota</taxon>
        <taxon>Pezizomycotina</taxon>
        <taxon>Dothideomycetes</taxon>
        <taxon>Pleosporomycetidae</taxon>
        <taxon>Pleosporales</taxon>
        <taxon>Lophiotremataceae</taxon>
        <taxon>Lophiotrema</taxon>
    </lineage>
</organism>
<dbReference type="PROSITE" id="PS50103">
    <property type="entry name" value="ZF_C3H1"/>
    <property type="match status" value="1"/>
</dbReference>
<dbReference type="AlphaFoldDB" id="A0A6A5Z9H1"/>
<dbReference type="SUPFAM" id="SSF90229">
    <property type="entry name" value="CCCH zinc finger"/>
    <property type="match status" value="1"/>
</dbReference>
<evidence type="ECO:0000256" key="5">
    <source>
        <dbReference type="SAM" id="MobiDB-lite"/>
    </source>
</evidence>
<protein>
    <recommendedName>
        <fullName evidence="6">C3H1-type domain-containing protein</fullName>
    </recommendedName>
</protein>
<keyword evidence="8" id="KW-1185">Reference proteome</keyword>
<feature type="domain" description="C3H1-type" evidence="6">
    <location>
        <begin position="286"/>
        <end position="314"/>
    </location>
</feature>
<evidence type="ECO:0000313" key="7">
    <source>
        <dbReference type="EMBL" id="KAF2116169.1"/>
    </source>
</evidence>
<gene>
    <name evidence="7" type="ORF">BDV96DRAFT_573483</name>
</gene>
<evidence type="ECO:0000256" key="1">
    <source>
        <dbReference type="ARBA" id="ARBA00022723"/>
    </source>
</evidence>
<dbReference type="InterPro" id="IPR036855">
    <property type="entry name" value="Znf_CCCH_sf"/>
</dbReference>
<dbReference type="PANTHER" id="PTHR37543:SF1">
    <property type="entry name" value="CCCH ZINC FINGER DNA BINDING PROTEIN (AFU_ORTHOLOGUE AFUA_5G12760)"/>
    <property type="match status" value="1"/>
</dbReference>
<feature type="compositionally biased region" description="Low complexity" evidence="5">
    <location>
        <begin position="388"/>
        <end position="404"/>
    </location>
</feature>
<dbReference type="Pfam" id="PF25542">
    <property type="entry name" value="zf-CCCH_12"/>
    <property type="match status" value="1"/>
</dbReference>
<dbReference type="SMART" id="SM00356">
    <property type="entry name" value="ZnF_C3H1"/>
    <property type="match status" value="1"/>
</dbReference>
<dbReference type="Pfam" id="PF25540">
    <property type="entry name" value="DUF7923"/>
    <property type="match status" value="1"/>
</dbReference>
<accession>A0A6A5Z9H1</accession>
<dbReference type="OrthoDB" id="2270193at2759"/>
<feature type="zinc finger region" description="C3H1-type" evidence="4">
    <location>
        <begin position="286"/>
        <end position="314"/>
    </location>
</feature>
<evidence type="ECO:0000256" key="3">
    <source>
        <dbReference type="ARBA" id="ARBA00022833"/>
    </source>
</evidence>
<dbReference type="InterPro" id="IPR057654">
    <property type="entry name" value="Znf-CCCH_tandem"/>
</dbReference>
<dbReference type="Proteomes" id="UP000799770">
    <property type="component" value="Unassembled WGS sequence"/>
</dbReference>
<keyword evidence="1 4" id="KW-0479">Metal-binding</keyword>
<keyword evidence="3 4" id="KW-0862">Zinc</keyword>
<dbReference type="InterPro" id="IPR057683">
    <property type="entry name" value="DUF7923"/>
</dbReference>
<evidence type="ECO:0000313" key="8">
    <source>
        <dbReference type="Proteomes" id="UP000799770"/>
    </source>
</evidence>
<evidence type="ECO:0000259" key="6">
    <source>
        <dbReference type="PROSITE" id="PS50103"/>
    </source>
</evidence>
<dbReference type="Gene3D" id="6.10.250.3220">
    <property type="match status" value="1"/>
</dbReference>
<evidence type="ECO:0000256" key="4">
    <source>
        <dbReference type="PROSITE-ProRule" id="PRU00723"/>
    </source>
</evidence>
<proteinExistence type="predicted"/>